<accession>A0AAW9RFP5</accession>
<sequence length="435" mass="45426">MVAWFTVASLFIAYIFSFIDRMIIGLLVEPMKADLEISDTQISLLQGLAFAVFYTIAGIPIARLIDRATRVRIVSTGIAVWSLMTMVCGLSQQYWHLFLARIGVGIGEATLSPAAYSIISDSFSPRRLGVAMGVYVLGSSVGAGLAFLIGAVVIALISSTGEVVVPFLGPVRAWQAAFLYVGAPGLLISLLFVFIPEPARRLTGKSAHVAATTLEVWRFSRANARSLLGICIGVGLVNMAAFAAISWLPVLYMRAHGFELAEAGYMAGAALIVGGMIGLLGGGWICDRLGGTPRDRVRVSAWAVAIGIAAGVTFPLVSSATLSAALFVLFFSACSVPAGSAVSAIQQIVPNDMRATVSAVYLFFVSIIGMTLGPTATAMIGDIYFPGGDGIRYAVSIVAGLGMAVATGLLLLAGSVLKRPVNDPRSPLPEAGSPS</sequence>
<dbReference type="RefSeq" id="WP_354695122.1">
    <property type="nucleotide sequence ID" value="NZ_JAZHOG010000005.1"/>
</dbReference>
<gene>
    <name evidence="8" type="ORF">V3330_09195</name>
</gene>
<dbReference type="Pfam" id="PF07690">
    <property type="entry name" value="MFS_1"/>
    <property type="match status" value="1"/>
</dbReference>
<feature type="transmembrane region" description="Helical" evidence="6">
    <location>
        <begin position="299"/>
        <end position="318"/>
    </location>
</feature>
<evidence type="ECO:0000259" key="7">
    <source>
        <dbReference type="PROSITE" id="PS50850"/>
    </source>
</evidence>
<feature type="transmembrane region" description="Helical" evidence="6">
    <location>
        <begin position="324"/>
        <end position="345"/>
    </location>
</feature>
<name>A0AAW9RFP5_9GAMM</name>
<feature type="transmembrane region" description="Helical" evidence="6">
    <location>
        <begin position="41"/>
        <end position="61"/>
    </location>
</feature>
<dbReference type="GO" id="GO:0022857">
    <property type="term" value="F:transmembrane transporter activity"/>
    <property type="evidence" value="ECO:0007669"/>
    <property type="project" value="InterPro"/>
</dbReference>
<feature type="transmembrane region" description="Helical" evidence="6">
    <location>
        <begin position="98"/>
        <end position="119"/>
    </location>
</feature>
<dbReference type="AlphaFoldDB" id="A0AAW9RFP5"/>
<dbReference type="PROSITE" id="PS50850">
    <property type="entry name" value="MFS"/>
    <property type="match status" value="1"/>
</dbReference>
<keyword evidence="2" id="KW-0813">Transport</keyword>
<evidence type="ECO:0000313" key="9">
    <source>
        <dbReference type="Proteomes" id="UP001359886"/>
    </source>
</evidence>
<keyword evidence="5 6" id="KW-0472">Membrane</keyword>
<feature type="transmembrane region" description="Helical" evidence="6">
    <location>
        <begin position="131"/>
        <end position="157"/>
    </location>
</feature>
<evidence type="ECO:0000256" key="4">
    <source>
        <dbReference type="ARBA" id="ARBA00022989"/>
    </source>
</evidence>
<organism evidence="8 9">
    <name type="scientific">Elongatibacter sediminis</name>
    <dbReference type="NCBI Taxonomy" id="3119006"/>
    <lineage>
        <taxon>Bacteria</taxon>
        <taxon>Pseudomonadati</taxon>
        <taxon>Pseudomonadota</taxon>
        <taxon>Gammaproteobacteria</taxon>
        <taxon>Chromatiales</taxon>
        <taxon>Wenzhouxiangellaceae</taxon>
        <taxon>Elongatibacter</taxon>
    </lineage>
</organism>
<dbReference type="PANTHER" id="PTHR23505">
    <property type="entry name" value="SPINSTER"/>
    <property type="match status" value="1"/>
</dbReference>
<feature type="transmembrane region" description="Helical" evidence="6">
    <location>
        <begin position="264"/>
        <end position="287"/>
    </location>
</feature>
<protein>
    <submittedName>
        <fullName evidence="8">MFS transporter</fullName>
    </submittedName>
</protein>
<dbReference type="SUPFAM" id="SSF103473">
    <property type="entry name" value="MFS general substrate transporter"/>
    <property type="match status" value="1"/>
</dbReference>
<keyword evidence="4 6" id="KW-1133">Transmembrane helix</keyword>
<reference evidence="8 9" key="1">
    <citation type="submission" date="2024-02" db="EMBL/GenBank/DDBJ databases">
        <title>A novel Wenzhouxiangellaceae bacterium, isolated from coastal sediments.</title>
        <authorList>
            <person name="Du Z.-J."/>
            <person name="Ye Y.-Q."/>
            <person name="Zhang X.-Y."/>
        </authorList>
    </citation>
    <scope>NUCLEOTIDE SEQUENCE [LARGE SCALE GENOMIC DNA]</scope>
    <source>
        <strain evidence="8 9">CH-27</strain>
    </source>
</reference>
<dbReference type="InterPro" id="IPR036259">
    <property type="entry name" value="MFS_trans_sf"/>
</dbReference>
<feature type="transmembrane region" description="Helical" evidence="6">
    <location>
        <begin position="227"/>
        <end position="252"/>
    </location>
</feature>
<dbReference type="Proteomes" id="UP001359886">
    <property type="component" value="Unassembled WGS sequence"/>
</dbReference>
<evidence type="ECO:0000256" key="5">
    <source>
        <dbReference type="ARBA" id="ARBA00023136"/>
    </source>
</evidence>
<evidence type="ECO:0000256" key="3">
    <source>
        <dbReference type="ARBA" id="ARBA00022692"/>
    </source>
</evidence>
<feature type="transmembrane region" description="Helical" evidence="6">
    <location>
        <begin position="177"/>
        <end position="195"/>
    </location>
</feature>
<evidence type="ECO:0000313" key="8">
    <source>
        <dbReference type="EMBL" id="MEJ8567799.1"/>
    </source>
</evidence>
<evidence type="ECO:0000256" key="2">
    <source>
        <dbReference type="ARBA" id="ARBA00022448"/>
    </source>
</evidence>
<evidence type="ECO:0000256" key="1">
    <source>
        <dbReference type="ARBA" id="ARBA00004141"/>
    </source>
</evidence>
<comment type="subcellular location">
    <subcellularLocation>
        <location evidence="1">Membrane</location>
        <topology evidence="1">Multi-pass membrane protein</topology>
    </subcellularLocation>
</comment>
<feature type="transmembrane region" description="Helical" evidence="6">
    <location>
        <begin position="73"/>
        <end position="92"/>
    </location>
</feature>
<dbReference type="PANTHER" id="PTHR23505:SF79">
    <property type="entry name" value="PROTEIN SPINSTER"/>
    <property type="match status" value="1"/>
</dbReference>
<feature type="transmembrane region" description="Helical" evidence="6">
    <location>
        <begin position="357"/>
        <end position="381"/>
    </location>
</feature>
<feature type="domain" description="Major facilitator superfamily (MFS) profile" evidence="7">
    <location>
        <begin position="6"/>
        <end position="418"/>
    </location>
</feature>
<dbReference type="InterPro" id="IPR020846">
    <property type="entry name" value="MFS_dom"/>
</dbReference>
<evidence type="ECO:0000256" key="6">
    <source>
        <dbReference type="SAM" id="Phobius"/>
    </source>
</evidence>
<dbReference type="InterPro" id="IPR044770">
    <property type="entry name" value="MFS_spinster-like"/>
</dbReference>
<dbReference type="InterPro" id="IPR011701">
    <property type="entry name" value="MFS"/>
</dbReference>
<proteinExistence type="predicted"/>
<comment type="caution">
    <text evidence="8">The sequence shown here is derived from an EMBL/GenBank/DDBJ whole genome shotgun (WGS) entry which is preliminary data.</text>
</comment>
<feature type="transmembrane region" description="Helical" evidence="6">
    <location>
        <begin position="393"/>
        <end position="417"/>
    </location>
</feature>
<keyword evidence="3 6" id="KW-0812">Transmembrane</keyword>
<keyword evidence="9" id="KW-1185">Reference proteome</keyword>
<dbReference type="Gene3D" id="1.20.1250.20">
    <property type="entry name" value="MFS general substrate transporter like domains"/>
    <property type="match status" value="2"/>
</dbReference>
<dbReference type="GO" id="GO:0016020">
    <property type="term" value="C:membrane"/>
    <property type="evidence" value="ECO:0007669"/>
    <property type="project" value="UniProtKB-SubCell"/>
</dbReference>
<dbReference type="EMBL" id="JAZHOG010000005">
    <property type="protein sequence ID" value="MEJ8567799.1"/>
    <property type="molecule type" value="Genomic_DNA"/>
</dbReference>